<dbReference type="RefSeq" id="WP_391935168.1">
    <property type="nucleotide sequence ID" value="NZ_JBIBSM010000008.1"/>
</dbReference>
<dbReference type="InterPro" id="IPR011990">
    <property type="entry name" value="TPR-like_helical_dom_sf"/>
</dbReference>
<dbReference type="PRINTS" id="PR00038">
    <property type="entry name" value="HTHLUXR"/>
</dbReference>
<keyword evidence="1" id="KW-0547">Nucleotide-binding</keyword>
<dbReference type="InterPro" id="IPR016032">
    <property type="entry name" value="Sig_transdc_resp-reg_C-effctor"/>
</dbReference>
<evidence type="ECO:0000256" key="1">
    <source>
        <dbReference type="ARBA" id="ARBA00022741"/>
    </source>
</evidence>
<keyword evidence="6" id="KW-1185">Reference proteome</keyword>
<evidence type="ECO:0000256" key="2">
    <source>
        <dbReference type="ARBA" id="ARBA00022840"/>
    </source>
</evidence>
<dbReference type="Gene3D" id="1.10.10.10">
    <property type="entry name" value="Winged helix-like DNA-binding domain superfamily/Winged helix DNA-binding domain"/>
    <property type="match status" value="1"/>
</dbReference>
<evidence type="ECO:0000313" key="6">
    <source>
        <dbReference type="Proteomes" id="UP001603013"/>
    </source>
</evidence>
<dbReference type="PANTHER" id="PTHR16305">
    <property type="entry name" value="TESTICULAR SOLUBLE ADENYLYL CYCLASE"/>
    <property type="match status" value="1"/>
</dbReference>
<sequence length="926" mass="97937">MTSEAATNGELSRPGLRGREAELERLRALVRSVRDGDGGAIALLLGEPGIGKTVLLEETVSLARAHGFVVSQGRAEELHELAPLASLASGLLHGDPPLLAAKDFAHLAGHHDQRIWLVERLAQLIEERSAGTPTLIAIDDVQWTDPLSRFALNVMPARLLTSPVLWLLAGRENPDLRGDGPRTTTVPLRPLSGEALAELAHDALGGDIPEKVTELLDGSGGNPFLAAELLTGIAASGADGPEPPERLVLGVRGRLAALRPGTIDFLRIGSVLGRAFALADAAALCGRPASGLIGELEEAIAAGLLHDDGERLVFRHDLLRQAVYADLAPSARRALHREAASRLVAAGRTSVDAVPHLLKSAQPGDHEAVRLLGRAATDVRAVMPDLAADLAVRALQLVPPHDPTAFGVGEQAITALTRAGRYTRAREVGDALLARQPPLDVFARLQSVLGDTLWHLDDIHELTRRSTAALAVVTDPVISARLTARRALAQSRGRDLQEARGTGARALAEAKRAGDREARVVALWGLGEIALNAGECAAAVDHHTALSAFDAAFLPEEVVARVHLDDFDSARRLLRTAGDEPLRPAMLMWAQAGLNLGLGRLDDAEADLVTAERLEADIGVPGNLVNIRVHRGRLAVLRGDREAAEEHVDVVRAAVADRPNPGNHAAHQYAEAVLADADGDHTAAAERIRSAQRDNPFVRWRLLRTQFVEAVKIALRAGDRSLAEDLTAQAAAHASRNPSVPTAQGIAVHTAALVNADHGLLARSVRILLTGPRPLHLAAASADLGRALLTTGDAAAIPALTRAYEAYTRAGAGFEADRVRADLDRATARAGRRAAARPRPSEGWDALTASERKVARLIAAGHTNRSAAAALVVSPHTVNTHLASIFRKLSVNSRVHLTRFVLAEGEAETDADGPSGAANTAPMDNS</sequence>
<dbReference type="InterPro" id="IPR027417">
    <property type="entry name" value="P-loop_NTPase"/>
</dbReference>
<comment type="caution">
    <text evidence="5">The sequence shown here is derived from an EMBL/GenBank/DDBJ whole genome shotgun (WGS) entry which is preliminary data.</text>
</comment>
<evidence type="ECO:0000256" key="3">
    <source>
        <dbReference type="SAM" id="MobiDB-lite"/>
    </source>
</evidence>
<organism evidence="5 6">
    <name type="scientific">Streptomyces lateritius</name>
    <dbReference type="NCBI Taxonomy" id="67313"/>
    <lineage>
        <taxon>Bacteria</taxon>
        <taxon>Bacillati</taxon>
        <taxon>Actinomycetota</taxon>
        <taxon>Actinomycetes</taxon>
        <taxon>Kitasatosporales</taxon>
        <taxon>Streptomycetaceae</taxon>
        <taxon>Streptomyces</taxon>
    </lineage>
</organism>
<dbReference type="Proteomes" id="UP001603013">
    <property type="component" value="Unassembled WGS sequence"/>
</dbReference>
<dbReference type="PROSITE" id="PS50043">
    <property type="entry name" value="HTH_LUXR_2"/>
    <property type="match status" value="1"/>
</dbReference>
<dbReference type="InterPro" id="IPR000792">
    <property type="entry name" value="Tscrpt_reg_LuxR_C"/>
</dbReference>
<name>A0ABW6YDU2_9ACTN</name>
<dbReference type="InterPro" id="IPR041664">
    <property type="entry name" value="AAA_16"/>
</dbReference>
<dbReference type="Pfam" id="PF13191">
    <property type="entry name" value="AAA_16"/>
    <property type="match status" value="1"/>
</dbReference>
<dbReference type="Pfam" id="PF00196">
    <property type="entry name" value="GerE"/>
    <property type="match status" value="1"/>
</dbReference>
<evidence type="ECO:0000259" key="4">
    <source>
        <dbReference type="PROSITE" id="PS50043"/>
    </source>
</evidence>
<gene>
    <name evidence="5" type="ORF">ACF05T_17910</name>
</gene>
<dbReference type="SUPFAM" id="SSF46894">
    <property type="entry name" value="C-terminal effector domain of the bipartite response regulators"/>
    <property type="match status" value="1"/>
</dbReference>
<dbReference type="Gene3D" id="3.40.50.300">
    <property type="entry name" value="P-loop containing nucleotide triphosphate hydrolases"/>
    <property type="match status" value="1"/>
</dbReference>
<dbReference type="InterPro" id="IPR036388">
    <property type="entry name" value="WH-like_DNA-bd_sf"/>
</dbReference>
<dbReference type="Gene3D" id="1.25.40.10">
    <property type="entry name" value="Tetratricopeptide repeat domain"/>
    <property type="match status" value="2"/>
</dbReference>
<dbReference type="EMBL" id="JBIBSM010000008">
    <property type="protein sequence ID" value="MFF8277963.1"/>
    <property type="molecule type" value="Genomic_DNA"/>
</dbReference>
<evidence type="ECO:0000313" key="5">
    <source>
        <dbReference type="EMBL" id="MFF8277963.1"/>
    </source>
</evidence>
<reference evidence="5 6" key="1">
    <citation type="submission" date="2024-10" db="EMBL/GenBank/DDBJ databases">
        <title>The Natural Products Discovery Center: Release of the First 8490 Sequenced Strains for Exploring Actinobacteria Biosynthetic Diversity.</title>
        <authorList>
            <person name="Kalkreuter E."/>
            <person name="Kautsar S.A."/>
            <person name="Yang D."/>
            <person name="Bader C.D."/>
            <person name="Teijaro C.N."/>
            <person name="Fluegel L."/>
            <person name="Davis C.M."/>
            <person name="Simpson J.R."/>
            <person name="Lauterbach L."/>
            <person name="Steele A.D."/>
            <person name="Gui C."/>
            <person name="Meng S."/>
            <person name="Li G."/>
            <person name="Viehrig K."/>
            <person name="Ye F."/>
            <person name="Su P."/>
            <person name="Kiefer A.F."/>
            <person name="Nichols A."/>
            <person name="Cepeda A.J."/>
            <person name="Yan W."/>
            <person name="Fan B."/>
            <person name="Jiang Y."/>
            <person name="Adhikari A."/>
            <person name="Zheng C.-J."/>
            <person name="Schuster L."/>
            <person name="Cowan T.M."/>
            <person name="Smanski M.J."/>
            <person name="Chevrette M.G."/>
            <person name="De Carvalho L.P.S."/>
            <person name="Shen B."/>
        </authorList>
    </citation>
    <scope>NUCLEOTIDE SEQUENCE [LARGE SCALE GENOMIC DNA]</scope>
    <source>
        <strain evidence="5 6">NPDC015755</strain>
    </source>
</reference>
<dbReference type="PANTHER" id="PTHR16305:SF35">
    <property type="entry name" value="TRANSCRIPTIONAL ACTIVATOR DOMAIN"/>
    <property type="match status" value="1"/>
</dbReference>
<feature type="domain" description="HTH luxR-type" evidence="4">
    <location>
        <begin position="840"/>
        <end position="905"/>
    </location>
</feature>
<keyword evidence="2 5" id="KW-0067">ATP-binding</keyword>
<dbReference type="SUPFAM" id="SSF48452">
    <property type="entry name" value="TPR-like"/>
    <property type="match status" value="1"/>
</dbReference>
<proteinExistence type="predicted"/>
<dbReference type="CDD" id="cd06170">
    <property type="entry name" value="LuxR_C_like"/>
    <property type="match status" value="1"/>
</dbReference>
<dbReference type="SMART" id="SM00421">
    <property type="entry name" value="HTH_LUXR"/>
    <property type="match status" value="1"/>
</dbReference>
<dbReference type="SUPFAM" id="SSF52540">
    <property type="entry name" value="P-loop containing nucleoside triphosphate hydrolases"/>
    <property type="match status" value="1"/>
</dbReference>
<dbReference type="GO" id="GO:0005524">
    <property type="term" value="F:ATP binding"/>
    <property type="evidence" value="ECO:0007669"/>
    <property type="project" value="UniProtKB-KW"/>
</dbReference>
<accession>A0ABW6YDU2</accession>
<feature type="region of interest" description="Disordered" evidence="3">
    <location>
        <begin position="907"/>
        <end position="926"/>
    </location>
</feature>
<protein>
    <submittedName>
        <fullName evidence="5">ATP-binding protein</fullName>
    </submittedName>
</protein>